<dbReference type="PANTHER" id="PTHR42802">
    <property type="entry name" value="MONOOXYGENASE"/>
    <property type="match status" value="1"/>
</dbReference>
<keyword evidence="4" id="KW-0285">Flavoprotein</keyword>
<dbReference type="Proteomes" id="UP001196870">
    <property type="component" value="Unassembled WGS sequence"/>
</dbReference>
<dbReference type="InterPro" id="IPR025700">
    <property type="entry name" value="Lys/Orn_oxygenase"/>
</dbReference>
<organism evidence="8 9">
    <name type="scientific">Plastoroseomonas hellenica</name>
    <dbReference type="NCBI Taxonomy" id="2687306"/>
    <lineage>
        <taxon>Bacteria</taxon>
        <taxon>Pseudomonadati</taxon>
        <taxon>Pseudomonadota</taxon>
        <taxon>Alphaproteobacteria</taxon>
        <taxon>Acetobacterales</taxon>
        <taxon>Acetobacteraceae</taxon>
        <taxon>Plastoroseomonas</taxon>
    </lineage>
</organism>
<dbReference type="Pfam" id="PF13434">
    <property type="entry name" value="Lys_Orn_oxgnase"/>
    <property type="match status" value="1"/>
</dbReference>
<keyword evidence="5" id="KW-0274">FAD</keyword>
<dbReference type="EMBL" id="JAAGBB010000031">
    <property type="protein sequence ID" value="MBR0667170.1"/>
    <property type="molecule type" value="Genomic_DNA"/>
</dbReference>
<gene>
    <name evidence="8" type="ORF">GXW71_22610</name>
</gene>
<evidence type="ECO:0000256" key="2">
    <source>
        <dbReference type="ARBA" id="ARBA00004924"/>
    </source>
</evidence>
<name>A0ABS5F4V6_9PROT</name>
<proteinExistence type="inferred from homology"/>
<keyword evidence="7" id="KW-0560">Oxidoreductase</keyword>
<evidence type="ECO:0000313" key="8">
    <source>
        <dbReference type="EMBL" id="MBR0667170.1"/>
    </source>
</evidence>
<protein>
    <submittedName>
        <fullName evidence="8">Lysine N(6)-hydroxylase/L-ornithine N(5)-oxygenase family protein</fullName>
    </submittedName>
</protein>
<evidence type="ECO:0000256" key="6">
    <source>
        <dbReference type="ARBA" id="ARBA00022857"/>
    </source>
</evidence>
<comment type="caution">
    <text evidence="8">The sequence shown here is derived from an EMBL/GenBank/DDBJ whole genome shotgun (WGS) entry which is preliminary data.</text>
</comment>
<comment type="similarity">
    <text evidence="3">Belongs to the lysine N(6)-hydroxylase/L-ornithine N(5)-oxygenase family.</text>
</comment>
<evidence type="ECO:0000256" key="1">
    <source>
        <dbReference type="ARBA" id="ARBA00001974"/>
    </source>
</evidence>
<dbReference type="RefSeq" id="WP_211854951.1">
    <property type="nucleotide sequence ID" value="NZ_JAAGBB010000031.1"/>
</dbReference>
<evidence type="ECO:0000313" key="9">
    <source>
        <dbReference type="Proteomes" id="UP001196870"/>
    </source>
</evidence>
<keyword evidence="6" id="KW-0521">NADP</keyword>
<reference evidence="9" key="1">
    <citation type="journal article" date="2021" name="Syst. Appl. Microbiol.">
        <title>Roseomonas hellenica sp. nov., isolated from roots of wild-growing Alkanna tinctoria.</title>
        <authorList>
            <person name="Rat A."/>
            <person name="Naranjo H.D."/>
            <person name="Lebbe L."/>
            <person name="Cnockaert M."/>
            <person name="Krigas N."/>
            <person name="Grigoriadou K."/>
            <person name="Maloupa E."/>
            <person name="Willems A."/>
        </authorList>
    </citation>
    <scope>NUCLEOTIDE SEQUENCE [LARGE SCALE GENOMIC DNA]</scope>
    <source>
        <strain evidence="9">LMG 31523</strain>
    </source>
</reference>
<evidence type="ECO:0000256" key="4">
    <source>
        <dbReference type="ARBA" id="ARBA00022630"/>
    </source>
</evidence>
<dbReference type="PRINTS" id="PR00368">
    <property type="entry name" value="FADPNR"/>
</dbReference>
<comment type="pathway">
    <text evidence="2">Siderophore biosynthesis.</text>
</comment>
<sequence>MPGGSAHRPVFDVIGIGFGPSNLALAIALDAIAQRGMPAPKAHFIEKQESFCWHRGMLLPDSDMQVSFLKDLVTLRDPTSRFTFTNYLHQKGRLEAFINQRSFFPSRIEFNDYLGWAATQFDASCFYGEEVVAIDLDRGDGSPALLRIASQDAAGRMITRHARDAVIALGGSPSIPPVFASLRKDPRITHSSRYLDNIAPFEARRSAELRLAVIGGGQSAAEITLDLHGRFPEARIDLLFRGQALKPADDTPFVNEIFNPDFTDFVFAQAAERRRDILQEFRSTNYAVVDTALIERLYAILYQQTVTGRRHLALCPRREVCAAAPSPQGIVLDIRNLTTGGSESTRYDAVILATGYERNIRHTMLAGLEDQVKEFAVLRDYRLRMQPDFHPRIFVQGASESSHGLSDTLLSVLATRAWEIATALARLAPPPPDMPSLPSLCTSLATYDIRHRGV</sequence>
<keyword evidence="9" id="KW-1185">Reference proteome</keyword>
<evidence type="ECO:0000256" key="5">
    <source>
        <dbReference type="ARBA" id="ARBA00022827"/>
    </source>
</evidence>
<dbReference type="Gene3D" id="3.50.50.60">
    <property type="entry name" value="FAD/NAD(P)-binding domain"/>
    <property type="match status" value="1"/>
</dbReference>
<dbReference type="SUPFAM" id="SSF51905">
    <property type="entry name" value="FAD/NAD(P)-binding domain"/>
    <property type="match status" value="2"/>
</dbReference>
<evidence type="ECO:0000256" key="3">
    <source>
        <dbReference type="ARBA" id="ARBA00007588"/>
    </source>
</evidence>
<evidence type="ECO:0000256" key="7">
    <source>
        <dbReference type="ARBA" id="ARBA00023002"/>
    </source>
</evidence>
<dbReference type="InterPro" id="IPR036188">
    <property type="entry name" value="FAD/NAD-bd_sf"/>
</dbReference>
<dbReference type="PANTHER" id="PTHR42802:SF1">
    <property type="entry name" value="L-ORNITHINE N(5)-MONOOXYGENASE"/>
    <property type="match status" value="1"/>
</dbReference>
<accession>A0ABS5F4V6</accession>
<comment type="cofactor">
    <cofactor evidence="1">
        <name>FAD</name>
        <dbReference type="ChEBI" id="CHEBI:57692"/>
    </cofactor>
</comment>